<proteinExistence type="predicted"/>
<feature type="compositionally biased region" description="Basic and acidic residues" evidence="1">
    <location>
        <begin position="312"/>
        <end position="321"/>
    </location>
</feature>
<feature type="region of interest" description="Disordered" evidence="1">
    <location>
        <begin position="428"/>
        <end position="468"/>
    </location>
</feature>
<gene>
    <name evidence="2" type="ORF">NKR19_g5698</name>
</gene>
<accession>A0AA38VVI8</accession>
<sequence>MAPGRRKRKATKQPDDSPGEGGPPPQKRRRRASPGARAFHGPSGYELPGERRITRRMAQNDPNIVLRGPLQWDRAVRRPDRHRSLAPSPESPDLPRARHRPGAPSPESPHAPRAHERSLAPSPESPHRRRLPAPPAQQPVPADAATSSSGNSNGSPHGERVIKVESPDIPPRTPPPRRHSRVPTPSSSGAFDDPGMEARSNRRSLNDDISPSVLHVRRRSRRRQPEPPPPPPALAPAAAAVAVAVAVAAPNTAAGYPRPQARRSLPGPVGAAAASQHGERPGRSSLPEQLQRAREIEWVNGLFEPVAMPREGGGRDADEMRSVGGAHPGPGRGAANGVGGFWDPEPEVGGQEEYEEGEEDEDESEEKSGEEENVGDQDENAEGDVYIKQEIERDQDVGGEEHDVYIKEEIESDQDVGGGEDDVYIKEEIESDQDVGRRDGEDDERQLSHLYNPTAKSPPPRRGRRSGS</sequence>
<feature type="compositionally biased region" description="Low complexity" evidence="1">
    <location>
        <begin position="139"/>
        <end position="155"/>
    </location>
</feature>
<organism evidence="2 3">
    <name type="scientific">Coniochaeta hoffmannii</name>
    <dbReference type="NCBI Taxonomy" id="91930"/>
    <lineage>
        <taxon>Eukaryota</taxon>
        <taxon>Fungi</taxon>
        <taxon>Dikarya</taxon>
        <taxon>Ascomycota</taxon>
        <taxon>Pezizomycotina</taxon>
        <taxon>Sordariomycetes</taxon>
        <taxon>Sordariomycetidae</taxon>
        <taxon>Coniochaetales</taxon>
        <taxon>Coniochaetaceae</taxon>
        <taxon>Coniochaeta</taxon>
    </lineage>
</organism>
<keyword evidence="3" id="KW-1185">Reference proteome</keyword>
<protein>
    <submittedName>
        <fullName evidence="2">Uncharacterized protein</fullName>
    </submittedName>
</protein>
<dbReference type="EMBL" id="JANBVN010000080">
    <property type="protein sequence ID" value="KAJ9149538.1"/>
    <property type="molecule type" value="Genomic_DNA"/>
</dbReference>
<comment type="caution">
    <text evidence="2">The sequence shown here is derived from an EMBL/GenBank/DDBJ whole genome shotgun (WGS) entry which is preliminary data.</text>
</comment>
<evidence type="ECO:0000256" key="1">
    <source>
        <dbReference type="SAM" id="MobiDB-lite"/>
    </source>
</evidence>
<feature type="compositionally biased region" description="Acidic residues" evidence="1">
    <location>
        <begin position="344"/>
        <end position="382"/>
    </location>
</feature>
<feature type="compositionally biased region" description="Basic and acidic residues" evidence="1">
    <location>
        <begin position="157"/>
        <end position="166"/>
    </location>
</feature>
<feature type="compositionally biased region" description="Basic and acidic residues" evidence="1">
    <location>
        <begin position="385"/>
        <end position="403"/>
    </location>
</feature>
<reference evidence="2" key="1">
    <citation type="submission" date="2022-07" db="EMBL/GenBank/DDBJ databases">
        <title>Fungi with potential for degradation of polypropylene.</title>
        <authorList>
            <person name="Gostincar C."/>
        </authorList>
    </citation>
    <scope>NUCLEOTIDE SEQUENCE</scope>
    <source>
        <strain evidence="2">EXF-13287</strain>
    </source>
</reference>
<evidence type="ECO:0000313" key="2">
    <source>
        <dbReference type="EMBL" id="KAJ9149538.1"/>
    </source>
</evidence>
<evidence type="ECO:0000313" key="3">
    <source>
        <dbReference type="Proteomes" id="UP001174691"/>
    </source>
</evidence>
<name>A0AA38VVI8_9PEZI</name>
<dbReference type="AlphaFoldDB" id="A0AA38VVI8"/>
<feature type="compositionally biased region" description="Basic and acidic residues" evidence="1">
    <location>
        <begin position="428"/>
        <end position="440"/>
    </location>
</feature>
<dbReference type="Proteomes" id="UP001174691">
    <property type="component" value="Unassembled WGS sequence"/>
</dbReference>
<feature type="compositionally biased region" description="Basic residues" evidence="1">
    <location>
        <begin position="1"/>
        <end position="11"/>
    </location>
</feature>
<feature type="compositionally biased region" description="Basic residues" evidence="1">
    <location>
        <begin position="459"/>
        <end position="468"/>
    </location>
</feature>
<feature type="region of interest" description="Disordered" evidence="1">
    <location>
        <begin position="306"/>
        <end position="403"/>
    </location>
</feature>
<feature type="region of interest" description="Disordered" evidence="1">
    <location>
        <begin position="1"/>
        <end position="237"/>
    </location>
</feature>
<feature type="region of interest" description="Disordered" evidence="1">
    <location>
        <begin position="252"/>
        <end position="292"/>
    </location>
</feature>
<feature type="compositionally biased region" description="Gly residues" evidence="1">
    <location>
        <begin position="326"/>
        <end position="340"/>
    </location>
</feature>